<dbReference type="Proteomes" id="UP000008311">
    <property type="component" value="Unassembled WGS sequence"/>
</dbReference>
<sequence>MSTTNIILVMSLLALAIFATPSIAHDEHAMPCSELNSMDNNDNEDSTSIGIHCGKHAPPPKSKSPPKQKPAPPCKTPPKQKPSPPPKGKPSPPKPKPPPSKGKPPAPPTGKPCQPPKGKPSPPPPKCDPPTTVHV</sequence>
<reference evidence="4" key="1">
    <citation type="journal article" date="2010" name="Nat. Biotechnol.">
        <title>Draft genome sequence of the oilseed species Ricinus communis.</title>
        <authorList>
            <person name="Chan A.P."/>
            <person name="Crabtree J."/>
            <person name="Zhao Q."/>
            <person name="Lorenzi H."/>
            <person name="Orvis J."/>
            <person name="Puiu D."/>
            <person name="Melake-Berhan A."/>
            <person name="Jones K.M."/>
            <person name="Redman J."/>
            <person name="Chen G."/>
            <person name="Cahoon E.B."/>
            <person name="Gedil M."/>
            <person name="Stanke M."/>
            <person name="Haas B.J."/>
            <person name="Wortman J.R."/>
            <person name="Fraser-Liggett C.M."/>
            <person name="Ravel J."/>
            <person name="Rabinowicz P.D."/>
        </authorList>
    </citation>
    <scope>NUCLEOTIDE SEQUENCE [LARGE SCALE GENOMIC DNA]</scope>
    <source>
        <strain evidence="4">cv. Hale</strain>
    </source>
</reference>
<evidence type="ECO:0000256" key="1">
    <source>
        <dbReference type="SAM" id="MobiDB-lite"/>
    </source>
</evidence>
<evidence type="ECO:0000256" key="2">
    <source>
        <dbReference type="SAM" id="SignalP"/>
    </source>
</evidence>
<feature type="region of interest" description="Disordered" evidence="1">
    <location>
        <begin position="32"/>
        <end position="135"/>
    </location>
</feature>
<dbReference type="InParanoid" id="B9SZW7"/>
<evidence type="ECO:0008006" key="5">
    <source>
        <dbReference type="Google" id="ProtNLM"/>
    </source>
</evidence>
<feature type="compositionally biased region" description="Pro residues" evidence="1">
    <location>
        <begin position="57"/>
        <end position="128"/>
    </location>
</feature>
<dbReference type="EMBL" id="EQ974288">
    <property type="protein sequence ID" value="EEF30855.1"/>
    <property type="molecule type" value="Genomic_DNA"/>
</dbReference>
<gene>
    <name evidence="3" type="ORF">RCOM_1007310</name>
</gene>
<keyword evidence="2" id="KW-0732">Signal</keyword>
<proteinExistence type="predicted"/>
<feature type="signal peptide" evidence="2">
    <location>
        <begin position="1"/>
        <end position="24"/>
    </location>
</feature>
<organism evidence="3 4">
    <name type="scientific">Ricinus communis</name>
    <name type="common">Castor bean</name>
    <dbReference type="NCBI Taxonomy" id="3988"/>
    <lineage>
        <taxon>Eukaryota</taxon>
        <taxon>Viridiplantae</taxon>
        <taxon>Streptophyta</taxon>
        <taxon>Embryophyta</taxon>
        <taxon>Tracheophyta</taxon>
        <taxon>Spermatophyta</taxon>
        <taxon>Magnoliopsida</taxon>
        <taxon>eudicotyledons</taxon>
        <taxon>Gunneridae</taxon>
        <taxon>Pentapetalae</taxon>
        <taxon>rosids</taxon>
        <taxon>fabids</taxon>
        <taxon>Malpighiales</taxon>
        <taxon>Euphorbiaceae</taxon>
        <taxon>Acalyphoideae</taxon>
        <taxon>Acalypheae</taxon>
        <taxon>Ricinus</taxon>
    </lineage>
</organism>
<name>B9SZW7_RICCO</name>
<accession>B9SZW7</accession>
<evidence type="ECO:0000313" key="3">
    <source>
        <dbReference type="EMBL" id="EEF30855.1"/>
    </source>
</evidence>
<dbReference type="AlphaFoldDB" id="B9SZW7"/>
<evidence type="ECO:0000313" key="4">
    <source>
        <dbReference type="Proteomes" id="UP000008311"/>
    </source>
</evidence>
<dbReference type="PRINTS" id="PR01217">
    <property type="entry name" value="PRICHEXTENSN"/>
</dbReference>
<feature type="chain" id="PRO_5002889842" description="Nutrient reservoir" evidence="2">
    <location>
        <begin position="25"/>
        <end position="135"/>
    </location>
</feature>
<protein>
    <recommendedName>
        <fullName evidence="5">Nutrient reservoir</fullName>
    </recommendedName>
</protein>
<keyword evidence="4" id="KW-1185">Reference proteome</keyword>